<dbReference type="AlphaFoldDB" id="A0A2M4DKE9"/>
<organism evidence="1">
    <name type="scientific">Anopheles darlingi</name>
    <name type="common">Mosquito</name>
    <dbReference type="NCBI Taxonomy" id="43151"/>
    <lineage>
        <taxon>Eukaryota</taxon>
        <taxon>Metazoa</taxon>
        <taxon>Ecdysozoa</taxon>
        <taxon>Arthropoda</taxon>
        <taxon>Hexapoda</taxon>
        <taxon>Insecta</taxon>
        <taxon>Pterygota</taxon>
        <taxon>Neoptera</taxon>
        <taxon>Endopterygota</taxon>
        <taxon>Diptera</taxon>
        <taxon>Nematocera</taxon>
        <taxon>Culicoidea</taxon>
        <taxon>Culicidae</taxon>
        <taxon>Anophelinae</taxon>
        <taxon>Anopheles</taxon>
    </lineage>
</organism>
<name>A0A2M4DKE9_ANODA</name>
<dbReference type="EMBL" id="GGFL01013841">
    <property type="protein sequence ID" value="MBW78019.1"/>
    <property type="molecule type" value="Transcribed_RNA"/>
</dbReference>
<proteinExistence type="predicted"/>
<evidence type="ECO:0000313" key="1">
    <source>
        <dbReference type="EMBL" id="MBW78019.1"/>
    </source>
</evidence>
<sequence length="68" mass="8911">MIVFVVVWHHWWWWWRWRWRWRWLLLRFRWIHGDLAQFQGRCLIFVVRKWIVKIELTDDVVTGRSPKH</sequence>
<reference evidence="1" key="1">
    <citation type="submission" date="2018-01" db="EMBL/GenBank/DDBJ databases">
        <title>An insight into the sialome of Amazonian anophelines.</title>
        <authorList>
            <person name="Ribeiro J.M."/>
            <person name="Scarpassa V."/>
            <person name="Calvo E."/>
        </authorList>
    </citation>
    <scope>NUCLEOTIDE SEQUENCE</scope>
</reference>
<protein>
    <submittedName>
        <fullName evidence="1">Putative secreted protein</fullName>
    </submittedName>
</protein>
<accession>A0A2M4DKE9</accession>